<reference evidence="1 2" key="1">
    <citation type="submission" date="2016-10" db="EMBL/GenBank/DDBJ databases">
        <authorList>
            <person name="de Groot N.N."/>
        </authorList>
    </citation>
    <scope>NUCLEOTIDE SEQUENCE [LARGE SCALE GENOMIC DNA]</scope>
    <source>
        <strain evidence="1 2">MAR_2009_71</strain>
    </source>
</reference>
<organism evidence="1 2">
    <name type="scientific">Maribacter dokdonensis</name>
    <dbReference type="NCBI Taxonomy" id="320912"/>
    <lineage>
        <taxon>Bacteria</taxon>
        <taxon>Pseudomonadati</taxon>
        <taxon>Bacteroidota</taxon>
        <taxon>Flavobacteriia</taxon>
        <taxon>Flavobacteriales</taxon>
        <taxon>Flavobacteriaceae</taxon>
        <taxon>Maribacter</taxon>
    </lineage>
</organism>
<evidence type="ECO:0000313" key="1">
    <source>
        <dbReference type="EMBL" id="SEB96012.1"/>
    </source>
</evidence>
<dbReference type="AlphaFoldDB" id="A0A1H4NN72"/>
<name>A0A1H4NN72_9FLAO</name>
<protein>
    <submittedName>
        <fullName evidence="1">Uncharacterized protein</fullName>
    </submittedName>
</protein>
<accession>A0A1H4NN72</accession>
<dbReference type="RefSeq" id="WP_139254384.1">
    <property type="nucleotide sequence ID" value="NZ_FNTB01000001.1"/>
</dbReference>
<sequence>MKTLIVIGVLLVLFFIFVSNFSRFMGGISTNKAAQNLENYLEKEHKGELGFRELNRFFNAATMNPNMFTVVIFHKEKPEIEFYCHVNPKELLENDTLSYYGKENLKIADLYERERKRYETRQNVKADFVNDIPEIKFENDRFEIFVPGEIETAALHDVIERFVARLNSVYEELDIPYTMSLFIKTEAHPEGFIDIPLENIENQWHPQMFMLSATLNNFDTIEKVIKQRIQTDLDASYPNYEIDDNYLKIILDKSSLSKIAWVQYLKDKTIDNDKNEKWQNPLTGLYITYFDIQTGHLYFGEMVSQENDNISYDETLALIKLKVEAEGIQM</sequence>
<dbReference type="OrthoDB" id="1426499at2"/>
<proteinExistence type="predicted"/>
<evidence type="ECO:0000313" key="2">
    <source>
        <dbReference type="Proteomes" id="UP000183038"/>
    </source>
</evidence>
<gene>
    <name evidence="1" type="ORF">SAMN05192540_1993</name>
</gene>
<dbReference type="Proteomes" id="UP000183038">
    <property type="component" value="Unassembled WGS sequence"/>
</dbReference>
<dbReference type="EMBL" id="FNTB01000001">
    <property type="protein sequence ID" value="SEB96012.1"/>
    <property type="molecule type" value="Genomic_DNA"/>
</dbReference>